<dbReference type="GO" id="GO:0009279">
    <property type="term" value="C:cell outer membrane"/>
    <property type="evidence" value="ECO:0007669"/>
    <property type="project" value="UniProtKB-SubCell"/>
</dbReference>
<evidence type="ECO:0000313" key="15">
    <source>
        <dbReference type="EMBL" id="KDE40065.1"/>
    </source>
</evidence>
<evidence type="ECO:0000256" key="7">
    <source>
        <dbReference type="ARBA" id="ARBA00022729"/>
    </source>
</evidence>
<reference evidence="15 16" key="1">
    <citation type="journal article" date="2005" name="Int. J. Syst. Evol. Microbiol.">
        <title>Nitrincola lacisaponensis gen. nov., sp. nov., a novel alkaliphilic bacterium isolated from an alkaline, saline lake.</title>
        <authorList>
            <person name="Dimitriu P.A."/>
            <person name="Shukla S.K."/>
            <person name="Conradt J."/>
            <person name="Marquez M.C."/>
            <person name="Ventosa A."/>
            <person name="Maglia A."/>
            <person name="Peyton B.M."/>
            <person name="Pinkart H.C."/>
            <person name="Mormile M.R."/>
        </authorList>
    </citation>
    <scope>NUCLEOTIDE SEQUENCE [LARGE SCALE GENOMIC DNA]</scope>
    <source>
        <strain evidence="15 16">4CA</strain>
    </source>
</reference>
<dbReference type="PANTHER" id="PTHR30069:SF41">
    <property type="entry name" value="HEME_HEMOPEXIN UTILIZATION PROTEIN C"/>
    <property type="match status" value="1"/>
</dbReference>
<dbReference type="Pfam" id="PF00593">
    <property type="entry name" value="TonB_dep_Rec_b-barrel"/>
    <property type="match status" value="1"/>
</dbReference>
<comment type="similarity">
    <text evidence="2 12 13">Belongs to the TonB-dependent receptor family.</text>
</comment>
<dbReference type="Pfam" id="PF07715">
    <property type="entry name" value="Plug"/>
    <property type="match status" value="1"/>
</dbReference>
<keyword evidence="5" id="KW-0406">Ion transport</keyword>
<dbReference type="InterPro" id="IPR011276">
    <property type="entry name" value="TonB_haem/Hb_rcpt"/>
</dbReference>
<keyword evidence="15" id="KW-0675">Receptor</keyword>
<keyword evidence="16" id="KW-1185">Reference proteome</keyword>
<evidence type="ECO:0000256" key="4">
    <source>
        <dbReference type="ARBA" id="ARBA00022452"/>
    </source>
</evidence>
<dbReference type="AlphaFoldDB" id="A0A063Y4K8"/>
<evidence type="ECO:0000256" key="13">
    <source>
        <dbReference type="RuleBase" id="RU003357"/>
    </source>
</evidence>
<keyword evidence="9 13" id="KW-0798">TonB box</keyword>
<dbReference type="Gene3D" id="2.170.130.10">
    <property type="entry name" value="TonB-dependent receptor, plug domain"/>
    <property type="match status" value="1"/>
</dbReference>
<dbReference type="NCBIfam" id="TIGR01785">
    <property type="entry name" value="TonB-hemin"/>
    <property type="match status" value="1"/>
</dbReference>
<dbReference type="PROSITE" id="PS52016">
    <property type="entry name" value="TONB_DEPENDENT_REC_3"/>
    <property type="match status" value="1"/>
</dbReference>
<dbReference type="SMART" id="SM00965">
    <property type="entry name" value="STN"/>
    <property type="match status" value="1"/>
</dbReference>
<dbReference type="InterPro" id="IPR037066">
    <property type="entry name" value="Plug_dom_sf"/>
</dbReference>
<dbReference type="GO" id="GO:0015344">
    <property type="term" value="F:siderophore uptake transmembrane transporter activity"/>
    <property type="evidence" value="ECO:0007669"/>
    <property type="project" value="TreeGrafter"/>
</dbReference>
<dbReference type="InterPro" id="IPR036942">
    <property type="entry name" value="Beta-barrel_TonB_sf"/>
</dbReference>
<protein>
    <submittedName>
        <fullName evidence="15">Hemophore HasA outer membrane receptor HasR</fullName>
    </submittedName>
</protein>
<evidence type="ECO:0000256" key="9">
    <source>
        <dbReference type="ARBA" id="ARBA00023077"/>
    </source>
</evidence>
<dbReference type="SUPFAM" id="SSF56935">
    <property type="entry name" value="Porins"/>
    <property type="match status" value="1"/>
</dbReference>
<dbReference type="GO" id="GO:0044718">
    <property type="term" value="P:siderophore transmembrane transport"/>
    <property type="evidence" value="ECO:0007669"/>
    <property type="project" value="TreeGrafter"/>
</dbReference>
<dbReference type="STRING" id="267850.ADINL_1442"/>
<keyword evidence="3 12" id="KW-0813">Transport</keyword>
<evidence type="ECO:0000256" key="3">
    <source>
        <dbReference type="ARBA" id="ARBA00022448"/>
    </source>
</evidence>
<evidence type="ECO:0000256" key="6">
    <source>
        <dbReference type="ARBA" id="ARBA00022692"/>
    </source>
</evidence>
<organism evidence="15 16">
    <name type="scientific">Nitrincola lacisaponensis</name>
    <dbReference type="NCBI Taxonomy" id="267850"/>
    <lineage>
        <taxon>Bacteria</taxon>
        <taxon>Pseudomonadati</taxon>
        <taxon>Pseudomonadota</taxon>
        <taxon>Gammaproteobacteria</taxon>
        <taxon>Oceanospirillales</taxon>
        <taxon>Oceanospirillaceae</taxon>
        <taxon>Nitrincola</taxon>
    </lineage>
</organism>
<evidence type="ECO:0000256" key="8">
    <source>
        <dbReference type="ARBA" id="ARBA00023004"/>
    </source>
</evidence>
<dbReference type="InterPro" id="IPR010949">
    <property type="entry name" value="TonB_Hb/transfer/lactofer_rcpt"/>
</dbReference>
<keyword evidence="8" id="KW-0408">Iron</keyword>
<dbReference type="RefSeq" id="WP_084154427.1">
    <property type="nucleotide sequence ID" value="NZ_JMSZ01000017.1"/>
</dbReference>
<dbReference type="InterPro" id="IPR012910">
    <property type="entry name" value="Plug_dom"/>
</dbReference>
<feature type="domain" description="Secretin/TonB short N-terminal" evidence="14">
    <location>
        <begin position="65"/>
        <end position="116"/>
    </location>
</feature>
<dbReference type="Gene3D" id="2.40.170.20">
    <property type="entry name" value="TonB-dependent receptor, beta-barrel domain"/>
    <property type="match status" value="1"/>
</dbReference>
<evidence type="ECO:0000256" key="11">
    <source>
        <dbReference type="ARBA" id="ARBA00023237"/>
    </source>
</evidence>
<dbReference type="NCBIfam" id="TIGR01786">
    <property type="entry name" value="TonB-hemlactrns"/>
    <property type="match status" value="1"/>
</dbReference>
<comment type="caution">
    <text evidence="15">The sequence shown here is derived from an EMBL/GenBank/DDBJ whole genome shotgun (WGS) entry which is preliminary data.</text>
</comment>
<keyword evidence="6 12" id="KW-0812">Transmembrane</keyword>
<dbReference type="InterPro" id="IPR011662">
    <property type="entry name" value="Secretin/TonB_short_N"/>
</dbReference>
<keyword evidence="4 12" id="KW-1134">Transmembrane beta strand</keyword>
<evidence type="ECO:0000256" key="5">
    <source>
        <dbReference type="ARBA" id="ARBA00022496"/>
    </source>
</evidence>
<sequence>MKTLSISPLMLSIQLALAVAGGITSTSILAQDGTGGIAAQSSQQFEIAAGSLDRVLSQFALDAGIGLYMDASLSAGKQSAGLRGSYSIDAGLMQILSQTGLIAQRQRDGSYQLLESESSATHQLPAVLVEGARYTESDLQYHEPRSVSVITREQIDQRPPRHAADMLEQTSGIYSAVNQRDPGLSVNIRGIQDYGRVNMNIDGMRQNFSINGHQQRNGVIFIDPELIESIQIDKGAVSQLGSAGTLGGIATFNTINASQFLEPGKIFGGRLRAGHGIGNLSNGTFFNGSAVFAMGNEQADVLVGWSERNFGNYYAGTNNPDNLGSNIRGRDLNPEAWEDWLTSEVEYMDSVTRSQIIKIGTQLAEDQRLQFSYLETDTDSKDAWTYMNSDTNRYYYRHTGSTDANSRSAALDYSFNPNQLIDLNAKLYLVKTGVDKWSAESTASQSSGNWYPDYTDRVETETWGLQLENTSLFSIGQQGMLSLNYGGELYRDQFSSSTTRQQAVNETVLPYIPGGANPEGTRWMGSLFGHIDYQHGDWLTIDAGLRYDRYRLQGEAGMTLWMYKDGQFQSGTGREQQHLIFDVDQEAGRLSPSLGIAIKPGVDWLQLYTRWGKGWRPPTTTESFMSGRPHAGSSSQVVYPNPYLEAERSQNWELGFNVFTESMLTPHDRLGIKVAYFDTRIDNFIFMDTNASVPGGTVGGISMGRSAYQNNQEETRFRGIEYNLDYDTGNYYAQLNYTQMLGSNNFCSKEFYIGGAQELVQVGTEPGFIQVGPIQIPVNIPIYEARPNDALNNLVTCGHIMGNASYMPADRGSLTLGTRLLDLRLDMGARMRYSPGNGEHLDGSWAGSLLDKALWPRYKVYDLYANFRVTPALNLTLAMENVTDEAYFVAMGDVNNLSLARGRTLTGMLEYRF</sequence>
<dbReference type="InterPro" id="IPR000531">
    <property type="entry name" value="Beta-barrel_TonB"/>
</dbReference>
<dbReference type="Gene3D" id="3.55.50.30">
    <property type="match status" value="1"/>
</dbReference>
<keyword evidence="11 12" id="KW-0998">Cell outer membrane</keyword>
<dbReference type="EMBL" id="JMSZ01000017">
    <property type="protein sequence ID" value="KDE40065.1"/>
    <property type="molecule type" value="Genomic_DNA"/>
</dbReference>
<proteinExistence type="inferred from homology"/>
<evidence type="ECO:0000256" key="2">
    <source>
        <dbReference type="ARBA" id="ARBA00009810"/>
    </source>
</evidence>
<dbReference type="Proteomes" id="UP000027318">
    <property type="component" value="Unassembled WGS sequence"/>
</dbReference>
<name>A0A063Y4K8_9GAMM</name>
<keyword evidence="7" id="KW-0732">Signal</keyword>
<comment type="subcellular location">
    <subcellularLocation>
        <location evidence="1 12">Cell outer membrane</location>
        <topology evidence="1 12">Multi-pass membrane protein</topology>
    </subcellularLocation>
</comment>
<gene>
    <name evidence="15" type="ORF">ADINL_1442</name>
</gene>
<accession>A0A063Y4K8</accession>
<dbReference type="GO" id="GO:0015232">
    <property type="term" value="F:heme transmembrane transporter activity"/>
    <property type="evidence" value="ECO:0007669"/>
    <property type="project" value="InterPro"/>
</dbReference>
<evidence type="ECO:0000256" key="12">
    <source>
        <dbReference type="PROSITE-ProRule" id="PRU01360"/>
    </source>
</evidence>
<dbReference type="CDD" id="cd01347">
    <property type="entry name" value="ligand_gated_channel"/>
    <property type="match status" value="1"/>
</dbReference>
<evidence type="ECO:0000256" key="10">
    <source>
        <dbReference type="ARBA" id="ARBA00023136"/>
    </source>
</evidence>
<keyword evidence="10 12" id="KW-0472">Membrane</keyword>
<evidence type="ECO:0000259" key="14">
    <source>
        <dbReference type="SMART" id="SM00965"/>
    </source>
</evidence>
<evidence type="ECO:0000313" key="16">
    <source>
        <dbReference type="Proteomes" id="UP000027318"/>
    </source>
</evidence>
<dbReference type="InterPro" id="IPR039426">
    <property type="entry name" value="TonB-dep_rcpt-like"/>
</dbReference>
<dbReference type="OrthoDB" id="127311at2"/>
<evidence type="ECO:0000256" key="1">
    <source>
        <dbReference type="ARBA" id="ARBA00004571"/>
    </source>
</evidence>
<dbReference type="PATRIC" id="fig|267850.7.peg.1421"/>
<dbReference type="PANTHER" id="PTHR30069">
    <property type="entry name" value="TONB-DEPENDENT OUTER MEMBRANE RECEPTOR"/>
    <property type="match status" value="1"/>
</dbReference>
<keyword evidence="5" id="KW-0410">Iron transport</keyword>